<proteinExistence type="predicted"/>
<evidence type="ECO:0000313" key="2">
    <source>
        <dbReference type="EMBL" id="CAG5120052.1"/>
    </source>
</evidence>
<feature type="compositionally biased region" description="Basic residues" evidence="1">
    <location>
        <begin position="1"/>
        <end position="13"/>
    </location>
</feature>
<accession>A0A8S3YWV9</accession>
<dbReference type="OrthoDB" id="8196919at2759"/>
<organism evidence="2 3">
    <name type="scientific">Candidula unifasciata</name>
    <dbReference type="NCBI Taxonomy" id="100452"/>
    <lineage>
        <taxon>Eukaryota</taxon>
        <taxon>Metazoa</taxon>
        <taxon>Spiralia</taxon>
        <taxon>Lophotrochozoa</taxon>
        <taxon>Mollusca</taxon>
        <taxon>Gastropoda</taxon>
        <taxon>Heterobranchia</taxon>
        <taxon>Euthyneura</taxon>
        <taxon>Panpulmonata</taxon>
        <taxon>Eupulmonata</taxon>
        <taxon>Stylommatophora</taxon>
        <taxon>Helicina</taxon>
        <taxon>Helicoidea</taxon>
        <taxon>Geomitridae</taxon>
        <taxon>Candidula</taxon>
    </lineage>
</organism>
<comment type="caution">
    <text evidence="2">The sequence shown here is derived from an EMBL/GenBank/DDBJ whole genome shotgun (WGS) entry which is preliminary data.</text>
</comment>
<evidence type="ECO:0000313" key="3">
    <source>
        <dbReference type="Proteomes" id="UP000678393"/>
    </source>
</evidence>
<reference evidence="2" key="1">
    <citation type="submission" date="2021-04" db="EMBL/GenBank/DDBJ databases">
        <authorList>
            <consortium name="Molecular Ecology Group"/>
        </authorList>
    </citation>
    <scope>NUCLEOTIDE SEQUENCE</scope>
</reference>
<feature type="compositionally biased region" description="Low complexity" evidence="1">
    <location>
        <begin position="52"/>
        <end position="68"/>
    </location>
</feature>
<keyword evidence="3" id="KW-1185">Reference proteome</keyword>
<feature type="compositionally biased region" description="Polar residues" evidence="1">
    <location>
        <begin position="84"/>
        <end position="95"/>
    </location>
</feature>
<feature type="compositionally biased region" description="Low complexity" evidence="1">
    <location>
        <begin position="187"/>
        <end position="199"/>
    </location>
</feature>
<dbReference type="Proteomes" id="UP000678393">
    <property type="component" value="Unassembled WGS sequence"/>
</dbReference>
<feature type="region of interest" description="Disordered" evidence="1">
    <location>
        <begin position="304"/>
        <end position="324"/>
    </location>
</feature>
<dbReference type="EMBL" id="CAJHNH020000824">
    <property type="protein sequence ID" value="CAG5120052.1"/>
    <property type="molecule type" value="Genomic_DNA"/>
</dbReference>
<dbReference type="AlphaFoldDB" id="A0A8S3YWV9"/>
<gene>
    <name evidence="2" type="ORF">CUNI_LOCUS5610</name>
</gene>
<sequence>MNLFKKSNHHPSSRNRPSSPSSFEIPRLCLTRQKRSSSVDSSEATLESVEIASPDTSTKASSSDSSTPRQHDFEGSSDHLKVPVSSTIDGTPGQLGSVTVHANKRSNSFDNATQYVVNLSDDNSSDKECGSGHNLAVPKRQLRRASWEIPKICLHCLHIETLANEQRIKASSEPTFIFGEDRAREPSPTSSSGFANSSSDNEDFSVSDSEIGDAQQCRGSFYEDVTNEGDLKLIVPVVRVLTHLSNTDNDNLEELSCVIDDSRTGNRMSYTDVVSLAVPVVKPRSTSLDATLIIGSPVDIFLEDEPQDSPRKKQIRSKSVDSNMPKRVATSTALMSLVQQGF</sequence>
<name>A0A8S3YWV9_9EUPU</name>
<feature type="region of interest" description="Disordered" evidence="1">
    <location>
        <begin position="1"/>
        <end position="95"/>
    </location>
</feature>
<feature type="non-terminal residue" evidence="2">
    <location>
        <position position="342"/>
    </location>
</feature>
<protein>
    <submittedName>
        <fullName evidence="2">Uncharacterized protein</fullName>
    </submittedName>
</protein>
<feature type="compositionally biased region" description="Polar residues" evidence="1">
    <location>
        <begin position="36"/>
        <end position="45"/>
    </location>
</feature>
<feature type="region of interest" description="Disordered" evidence="1">
    <location>
        <begin position="177"/>
        <end position="209"/>
    </location>
</feature>
<evidence type="ECO:0000256" key="1">
    <source>
        <dbReference type="SAM" id="MobiDB-lite"/>
    </source>
</evidence>
<feature type="compositionally biased region" description="Basic and acidic residues" evidence="1">
    <location>
        <begin position="69"/>
        <end position="81"/>
    </location>
</feature>